<feature type="compositionally biased region" description="Basic and acidic residues" evidence="10">
    <location>
        <begin position="19"/>
        <end position="44"/>
    </location>
</feature>
<evidence type="ECO:0000256" key="3">
    <source>
        <dbReference type="ARBA" id="ARBA00022448"/>
    </source>
</evidence>
<dbReference type="InterPro" id="IPR006667">
    <property type="entry name" value="SLC41_membr_dom"/>
</dbReference>
<dbReference type="eggNOG" id="COG2239">
    <property type="taxonomic scope" value="Bacteria"/>
</dbReference>
<evidence type="ECO:0000259" key="11">
    <source>
        <dbReference type="PROSITE" id="PS51371"/>
    </source>
</evidence>
<dbReference type="GO" id="GO:0005886">
    <property type="term" value="C:plasma membrane"/>
    <property type="evidence" value="ECO:0007669"/>
    <property type="project" value="UniProtKB-SubCell"/>
</dbReference>
<reference evidence="12 13" key="1">
    <citation type="submission" date="2010-10" db="EMBL/GenBank/DDBJ databases">
        <authorList>
            <consortium name="The Broad Institute Genome Sequencing Platform"/>
            <person name="Ward D."/>
            <person name="Earl A."/>
            <person name="Feldgarden M."/>
            <person name="Young S.K."/>
            <person name="Gargeya S."/>
            <person name="Zeng Q."/>
            <person name="Alvarado L."/>
            <person name="Berlin A."/>
            <person name="Bochicchio J."/>
            <person name="Chapman S.B."/>
            <person name="Chen Z."/>
            <person name="Freedman E."/>
            <person name="Gellesch M."/>
            <person name="Goldberg J."/>
            <person name="Griggs A."/>
            <person name="Gujja S."/>
            <person name="Heilman E."/>
            <person name="Heiman D."/>
            <person name="Howarth C."/>
            <person name="Mehta T."/>
            <person name="Neiman D."/>
            <person name="Pearson M."/>
            <person name="Roberts A."/>
            <person name="Saif S."/>
            <person name="Shea T."/>
            <person name="Shenoy N."/>
            <person name="Sisk P."/>
            <person name="Stolte C."/>
            <person name="Sykes S."/>
            <person name="White J."/>
            <person name="Yandava C."/>
            <person name="Allen-Vercoe E."/>
            <person name="Sibley C."/>
            <person name="Ambrose C.E."/>
            <person name="Strauss J."/>
            <person name="Daigneault M."/>
            <person name="Haas B."/>
            <person name="Nusbaum C."/>
            <person name="Birren B."/>
        </authorList>
    </citation>
    <scope>NUCLEOTIDE SEQUENCE [LARGE SCALE GENOMIC DNA]</scope>
    <source>
        <strain evidence="12 13">3_1_6</strain>
    </source>
</reference>
<dbReference type="RefSeq" id="WP_005025773.1">
    <property type="nucleotide sequence ID" value="NZ_KE150238.1"/>
</dbReference>
<evidence type="ECO:0000256" key="2">
    <source>
        <dbReference type="ARBA" id="ARBA00009749"/>
    </source>
</evidence>
<evidence type="ECO:0000256" key="10">
    <source>
        <dbReference type="SAM" id="MobiDB-lite"/>
    </source>
</evidence>
<proteinExistence type="inferred from homology"/>
<keyword evidence="9" id="KW-1003">Cell membrane</keyword>
<dbReference type="Pfam" id="PF03448">
    <property type="entry name" value="MgtE_N"/>
    <property type="match status" value="1"/>
</dbReference>
<organism evidence="12 13">
    <name type="scientific">Bilophila wadsworthia (strain 3_1_6)</name>
    <dbReference type="NCBI Taxonomy" id="563192"/>
    <lineage>
        <taxon>Bacteria</taxon>
        <taxon>Pseudomonadati</taxon>
        <taxon>Thermodesulfobacteriota</taxon>
        <taxon>Desulfovibrionia</taxon>
        <taxon>Desulfovibrionales</taxon>
        <taxon>Desulfovibrionaceae</taxon>
        <taxon>Bilophila</taxon>
    </lineage>
</organism>
<sequence length="481" mass="52702">MSDTAPEEKKTAPDGIARSLEEKERKNSGERPETKSDEPADNTRQRALSQCIEYLEDGESEYSHPADMAEHLENLSLKEQVCLFRHLPADEAAEALAELDQEVAVDVLENLDPDEAAQIIAEMSPDDAADVLDELEEGHRDVLLSNLDRDDAEELRNLLAFDPDTAGGIMNTEIILLEQDITVDEAISLIRRGMEEDMEIPYYAYVVDEDDKLVGVFSLRDLMLSKPGTILRDSLHDQDVIAVRYDTSSEEVARRMSHYNFMAMPVVDYEGRLLGVATYDDILDIMQDEASADLLGMVGAGQDETVDTPWLESVQIRLPWLIVNMVTSMMSAFVVYMFEGSIAGMALLAVLMPMVANQAGNTGQQALAVMIRQLATEKFDRKRAWIAVLREGKIGIASGVIMAMLACVGVWFTSSSPELGMVMGAALMGDMLLGALAGGSIPLIFRAVGRDPAQASSIFLTAITDSAGFFIFLGLATAFLL</sequence>
<comment type="similarity">
    <text evidence="2 9">Belongs to the SLC41A transporter family.</text>
</comment>
<dbReference type="SUPFAM" id="SSF158791">
    <property type="entry name" value="MgtE N-terminal domain-like"/>
    <property type="match status" value="1"/>
</dbReference>
<dbReference type="InterPro" id="IPR006669">
    <property type="entry name" value="MgtE_transporter"/>
</dbReference>
<feature type="region of interest" description="Disordered" evidence="10">
    <location>
        <begin position="1"/>
        <end position="44"/>
    </location>
</feature>
<reference evidence="12 13" key="2">
    <citation type="submission" date="2013-04" db="EMBL/GenBank/DDBJ databases">
        <title>The Genome Sequence of Bilophila wadsworthia 3_1_6.</title>
        <authorList>
            <consortium name="The Broad Institute Genomics Platform"/>
            <person name="Earl A."/>
            <person name="Ward D."/>
            <person name="Feldgarden M."/>
            <person name="Gevers D."/>
            <person name="Sibley C."/>
            <person name="Strauss J."/>
            <person name="Allen-Vercoe E."/>
            <person name="Walker B."/>
            <person name="Young S."/>
            <person name="Zeng Q."/>
            <person name="Gargeya S."/>
            <person name="Fitzgerald M."/>
            <person name="Haas B."/>
            <person name="Abouelleil A."/>
            <person name="Allen A.W."/>
            <person name="Alvarado L."/>
            <person name="Arachchi H.M."/>
            <person name="Berlin A.M."/>
            <person name="Chapman S.B."/>
            <person name="Gainer-Dewar J."/>
            <person name="Goldberg J."/>
            <person name="Griggs A."/>
            <person name="Gujja S."/>
            <person name="Hansen M."/>
            <person name="Howarth C."/>
            <person name="Imamovic A."/>
            <person name="Ireland A."/>
            <person name="Larimer J."/>
            <person name="McCowan C."/>
            <person name="Murphy C."/>
            <person name="Pearson M."/>
            <person name="Poon T.W."/>
            <person name="Priest M."/>
            <person name="Roberts A."/>
            <person name="Saif S."/>
            <person name="Shea T."/>
            <person name="Sisk P."/>
            <person name="Sykes S."/>
            <person name="Wortman J."/>
            <person name="Nusbaum C."/>
            <person name="Birren B."/>
        </authorList>
    </citation>
    <scope>NUCLEOTIDE SEQUENCE [LARGE SCALE GENOMIC DNA]</scope>
    <source>
        <strain evidence="12 13">3_1_6</strain>
    </source>
</reference>
<accession>E5Y4A3</accession>
<dbReference type="SMART" id="SM00924">
    <property type="entry name" value="MgtE_N"/>
    <property type="match status" value="1"/>
</dbReference>
<feature type="compositionally biased region" description="Basic and acidic residues" evidence="10">
    <location>
        <begin position="1"/>
        <end position="12"/>
    </location>
</feature>
<dbReference type="Pfam" id="PF01769">
    <property type="entry name" value="MgtE"/>
    <property type="match status" value="1"/>
</dbReference>
<protein>
    <recommendedName>
        <fullName evidence="9">Magnesium transporter MgtE</fullName>
    </recommendedName>
</protein>
<keyword evidence="13" id="KW-1185">Reference proteome</keyword>
<dbReference type="PANTHER" id="PTHR43773:SF1">
    <property type="entry name" value="MAGNESIUM TRANSPORTER MGTE"/>
    <property type="match status" value="1"/>
</dbReference>
<dbReference type="GO" id="GO:0046872">
    <property type="term" value="F:metal ion binding"/>
    <property type="evidence" value="ECO:0007669"/>
    <property type="project" value="UniProtKB-KW"/>
</dbReference>
<feature type="transmembrane region" description="Helical" evidence="9">
    <location>
        <begin position="394"/>
        <end position="413"/>
    </location>
</feature>
<evidence type="ECO:0000256" key="4">
    <source>
        <dbReference type="ARBA" id="ARBA00022692"/>
    </source>
</evidence>
<dbReference type="HOGENOM" id="CLU_037408_1_1_7"/>
<feature type="domain" description="CBS" evidence="11">
    <location>
        <begin position="236"/>
        <end position="294"/>
    </location>
</feature>
<dbReference type="SMART" id="SM00116">
    <property type="entry name" value="CBS"/>
    <property type="match status" value="2"/>
</dbReference>
<dbReference type="EMBL" id="ADCP02000001">
    <property type="protein sequence ID" value="EFV45201.1"/>
    <property type="molecule type" value="Genomic_DNA"/>
</dbReference>
<feature type="transmembrane region" description="Helical" evidence="9">
    <location>
        <begin position="419"/>
        <end position="445"/>
    </location>
</feature>
<dbReference type="PROSITE" id="PS51371">
    <property type="entry name" value="CBS"/>
    <property type="match status" value="2"/>
</dbReference>
<dbReference type="Gene3D" id="1.25.60.10">
    <property type="entry name" value="MgtE N-terminal domain-like"/>
    <property type="match status" value="1"/>
</dbReference>
<keyword evidence="8" id="KW-0129">CBS domain</keyword>
<dbReference type="OrthoDB" id="9790355at2"/>
<comment type="subcellular location">
    <subcellularLocation>
        <location evidence="9">Cell membrane</location>
        <topology evidence="9">Multi-pass membrane protein</topology>
    </subcellularLocation>
    <subcellularLocation>
        <location evidence="1">Membrane</location>
        <topology evidence="1">Multi-pass membrane protein</topology>
    </subcellularLocation>
</comment>
<dbReference type="Gene3D" id="3.10.580.10">
    <property type="entry name" value="CBS-domain"/>
    <property type="match status" value="1"/>
</dbReference>
<evidence type="ECO:0000256" key="1">
    <source>
        <dbReference type="ARBA" id="ARBA00004141"/>
    </source>
</evidence>
<dbReference type="Pfam" id="PF00571">
    <property type="entry name" value="CBS"/>
    <property type="match status" value="2"/>
</dbReference>
<gene>
    <name evidence="12" type="ORF">HMPREF0179_01015</name>
</gene>
<name>E5Y4A3_BILW3</name>
<keyword evidence="6 9" id="KW-1133">Transmembrane helix</keyword>
<dbReference type="InterPro" id="IPR036739">
    <property type="entry name" value="SLC41_membr_dom_sf"/>
</dbReference>
<dbReference type="InterPro" id="IPR006668">
    <property type="entry name" value="Mg_transptr_MgtE_intracell_dom"/>
</dbReference>
<comment type="caution">
    <text evidence="9">Lacks conserved residue(s) required for the propagation of feature annotation.</text>
</comment>
<keyword evidence="5 9" id="KW-0460">Magnesium</keyword>
<dbReference type="InterPro" id="IPR000644">
    <property type="entry name" value="CBS_dom"/>
</dbReference>
<comment type="subunit">
    <text evidence="9">Homodimer.</text>
</comment>
<evidence type="ECO:0000256" key="8">
    <source>
        <dbReference type="PROSITE-ProRule" id="PRU00703"/>
    </source>
</evidence>
<keyword evidence="3 9" id="KW-0813">Transport</keyword>
<feature type="transmembrane region" description="Helical" evidence="9">
    <location>
        <begin position="457"/>
        <end position="480"/>
    </location>
</feature>
<dbReference type="AlphaFoldDB" id="E5Y4A3"/>
<comment type="function">
    <text evidence="9">Acts as a magnesium transporter.</text>
</comment>
<dbReference type="Proteomes" id="UP000006034">
    <property type="component" value="Unassembled WGS sequence"/>
</dbReference>
<evidence type="ECO:0000256" key="9">
    <source>
        <dbReference type="RuleBase" id="RU362011"/>
    </source>
</evidence>
<evidence type="ECO:0000256" key="5">
    <source>
        <dbReference type="ARBA" id="ARBA00022842"/>
    </source>
</evidence>
<dbReference type="SUPFAM" id="SSF54631">
    <property type="entry name" value="CBS-domain pair"/>
    <property type="match status" value="1"/>
</dbReference>
<evidence type="ECO:0000313" key="13">
    <source>
        <dbReference type="Proteomes" id="UP000006034"/>
    </source>
</evidence>
<dbReference type="Gene3D" id="1.10.357.20">
    <property type="entry name" value="SLC41 divalent cation transporters, integral membrane domain"/>
    <property type="match status" value="1"/>
</dbReference>
<dbReference type="NCBIfam" id="TIGR00400">
    <property type="entry name" value="mgtE"/>
    <property type="match status" value="1"/>
</dbReference>
<dbReference type="SUPFAM" id="SSF161093">
    <property type="entry name" value="MgtE membrane domain-like"/>
    <property type="match status" value="1"/>
</dbReference>
<keyword evidence="9" id="KW-0479">Metal-binding</keyword>
<evidence type="ECO:0000256" key="7">
    <source>
        <dbReference type="ARBA" id="ARBA00023136"/>
    </source>
</evidence>
<evidence type="ECO:0000256" key="6">
    <source>
        <dbReference type="ARBA" id="ARBA00022989"/>
    </source>
</evidence>
<dbReference type="GO" id="GO:0015095">
    <property type="term" value="F:magnesium ion transmembrane transporter activity"/>
    <property type="evidence" value="ECO:0007669"/>
    <property type="project" value="UniProtKB-UniRule"/>
</dbReference>
<dbReference type="GeneID" id="78086155"/>
<dbReference type="STRING" id="563192.HMPREF0179_01015"/>
<feature type="domain" description="CBS" evidence="11">
    <location>
        <begin position="170"/>
        <end position="234"/>
    </location>
</feature>
<keyword evidence="7 9" id="KW-0472">Membrane</keyword>
<dbReference type="PANTHER" id="PTHR43773">
    <property type="entry name" value="MAGNESIUM TRANSPORTER MGTE"/>
    <property type="match status" value="1"/>
</dbReference>
<dbReference type="InterPro" id="IPR038076">
    <property type="entry name" value="MgtE_N_sf"/>
</dbReference>
<keyword evidence="4 9" id="KW-0812">Transmembrane</keyword>
<dbReference type="CDD" id="cd04606">
    <property type="entry name" value="CBS_pair_Mg_transporter"/>
    <property type="match status" value="1"/>
</dbReference>
<dbReference type="InterPro" id="IPR046342">
    <property type="entry name" value="CBS_dom_sf"/>
</dbReference>
<comment type="caution">
    <text evidence="12">The sequence shown here is derived from an EMBL/GenBank/DDBJ whole genome shotgun (WGS) entry which is preliminary data.</text>
</comment>
<evidence type="ECO:0000313" key="12">
    <source>
        <dbReference type="EMBL" id="EFV45201.1"/>
    </source>
</evidence>